<reference evidence="1" key="2">
    <citation type="journal article" date="2015" name="Data Brief">
        <title>Shoot transcriptome of the giant reed, Arundo donax.</title>
        <authorList>
            <person name="Barrero R.A."/>
            <person name="Guerrero F.D."/>
            <person name="Moolhuijzen P."/>
            <person name="Goolsby J.A."/>
            <person name="Tidwell J."/>
            <person name="Bellgard S.E."/>
            <person name="Bellgard M.I."/>
        </authorList>
    </citation>
    <scope>NUCLEOTIDE SEQUENCE</scope>
    <source>
        <tissue evidence="1">Shoot tissue taken approximately 20 cm above the soil surface</tissue>
    </source>
</reference>
<reference evidence="1" key="1">
    <citation type="submission" date="2014-09" db="EMBL/GenBank/DDBJ databases">
        <authorList>
            <person name="Magalhaes I.L.F."/>
            <person name="Oliveira U."/>
            <person name="Santos F.R."/>
            <person name="Vidigal T.H.D.A."/>
            <person name="Brescovit A.D."/>
            <person name="Santos A.J."/>
        </authorList>
    </citation>
    <scope>NUCLEOTIDE SEQUENCE</scope>
    <source>
        <tissue evidence="1">Shoot tissue taken approximately 20 cm above the soil surface</tissue>
    </source>
</reference>
<organism evidence="1">
    <name type="scientific">Arundo donax</name>
    <name type="common">Giant reed</name>
    <name type="synonym">Donax arundinaceus</name>
    <dbReference type="NCBI Taxonomy" id="35708"/>
    <lineage>
        <taxon>Eukaryota</taxon>
        <taxon>Viridiplantae</taxon>
        <taxon>Streptophyta</taxon>
        <taxon>Embryophyta</taxon>
        <taxon>Tracheophyta</taxon>
        <taxon>Spermatophyta</taxon>
        <taxon>Magnoliopsida</taxon>
        <taxon>Liliopsida</taxon>
        <taxon>Poales</taxon>
        <taxon>Poaceae</taxon>
        <taxon>PACMAD clade</taxon>
        <taxon>Arundinoideae</taxon>
        <taxon>Arundineae</taxon>
        <taxon>Arundo</taxon>
    </lineage>
</organism>
<dbReference type="AlphaFoldDB" id="A0A0A9GG09"/>
<name>A0A0A9GG09_ARUDO</name>
<accession>A0A0A9GG09</accession>
<evidence type="ECO:0000313" key="1">
    <source>
        <dbReference type="EMBL" id="JAE23432.1"/>
    </source>
</evidence>
<proteinExistence type="predicted"/>
<sequence length="49" mass="5976">MCRKCAIKLKYTRRMHFTKRTQNWKHPAKNIMLQLVYLGSMVCCAQQMW</sequence>
<protein>
    <submittedName>
        <fullName evidence="1">Uncharacterized protein</fullName>
    </submittedName>
</protein>
<dbReference type="EMBL" id="GBRH01174464">
    <property type="protein sequence ID" value="JAE23432.1"/>
    <property type="molecule type" value="Transcribed_RNA"/>
</dbReference>